<dbReference type="Gene3D" id="3.30.428.10">
    <property type="entry name" value="HIT-like"/>
    <property type="match status" value="1"/>
</dbReference>
<dbReference type="Proteomes" id="UP001597101">
    <property type="component" value="Unassembled WGS sequence"/>
</dbReference>
<comment type="caution">
    <text evidence="1">Lacks conserved residue(s) required for the propagation of feature annotation.</text>
</comment>
<evidence type="ECO:0000313" key="4">
    <source>
        <dbReference type="Proteomes" id="UP001597101"/>
    </source>
</evidence>
<reference evidence="4" key="1">
    <citation type="journal article" date="2019" name="Int. J. Syst. Evol. Microbiol.">
        <title>The Global Catalogue of Microorganisms (GCM) 10K type strain sequencing project: providing services to taxonomists for standard genome sequencing and annotation.</title>
        <authorList>
            <consortium name="The Broad Institute Genomics Platform"/>
            <consortium name="The Broad Institute Genome Sequencing Center for Infectious Disease"/>
            <person name="Wu L."/>
            <person name="Ma J."/>
        </authorList>
    </citation>
    <scope>NUCLEOTIDE SEQUENCE [LARGE SCALE GENOMIC DNA]</scope>
    <source>
        <strain evidence="4">CCUG 60023</strain>
    </source>
</reference>
<dbReference type="InterPro" id="IPR036265">
    <property type="entry name" value="HIT-like_sf"/>
</dbReference>
<evidence type="ECO:0000256" key="1">
    <source>
        <dbReference type="PROSITE-ProRule" id="PRU00464"/>
    </source>
</evidence>
<dbReference type="SUPFAM" id="SSF54197">
    <property type="entry name" value="HIT-like"/>
    <property type="match status" value="1"/>
</dbReference>
<evidence type="ECO:0000313" key="3">
    <source>
        <dbReference type="EMBL" id="MFD0917049.1"/>
    </source>
</evidence>
<gene>
    <name evidence="3" type="ORF">ACFQ14_11570</name>
</gene>
<name>A0ABW3FF12_9HYPH</name>
<proteinExistence type="predicted"/>
<dbReference type="EMBL" id="JBHTJV010000009">
    <property type="protein sequence ID" value="MFD0917049.1"/>
    <property type="molecule type" value="Genomic_DNA"/>
</dbReference>
<organism evidence="3 4">
    <name type="scientific">Pseudahrensia aquimaris</name>
    <dbReference type="NCBI Taxonomy" id="744461"/>
    <lineage>
        <taxon>Bacteria</taxon>
        <taxon>Pseudomonadati</taxon>
        <taxon>Pseudomonadota</taxon>
        <taxon>Alphaproteobacteria</taxon>
        <taxon>Hyphomicrobiales</taxon>
        <taxon>Ahrensiaceae</taxon>
        <taxon>Pseudahrensia</taxon>
    </lineage>
</organism>
<dbReference type="InterPro" id="IPR011146">
    <property type="entry name" value="HIT-like"/>
</dbReference>
<accession>A0ABW3FF12</accession>
<dbReference type="InterPro" id="IPR026026">
    <property type="entry name" value="HIT_Hint"/>
</dbReference>
<keyword evidence="4" id="KW-1185">Reference proteome</keyword>
<feature type="domain" description="HIT" evidence="2">
    <location>
        <begin position="40"/>
        <end position="109"/>
    </location>
</feature>
<protein>
    <submittedName>
        <fullName evidence="3">HIT domain-containing protein</fullName>
    </submittedName>
</protein>
<dbReference type="Pfam" id="PF01230">
    <property type="entry name" value="HIT"/>
    <property type="match status" value="1"/>
</dbReference>
<evidence type="ECO:0000259" key="2">
    <source>
        <dbReference type="PROSITE" id="PS51084"/>
    </source>
</evidence>
<sequence length="138" mass="15280">MSDVDKTWALDPRLETDSLALTSLELCDVRLANDARWPWLILVPRVANAEELFDLRPGQREAAMQEATMVGEKLKAVTSCEKINIAAIGNVVRQLHIHVAARATGDENWPRPIWGHGTAQPYEAGHGQALIAHLRSIL</sequence>
<dbReference type="PIRSF" id="PIRSF000714">
    <property type="entry name" value="HIT"/>
    <property type="match status" value="1"/>
</dbReference>
<comment type="caution">
    <text evidence="3">The sequence shown here is derived from an EMBL/GenBank/DDBJ whole genome shotgun (WGS) entry which is preliminary data.</text>
</comment>
<dbReference type="PROSITE" id="PS51084">
    <property type="entry name" value="HIT_2"/>
    <property type="match status" value="1"/>
</dbReference>
<dbReference type="RefSeq" id="WP_377212888.1">
    <property type="nucleotide sequence ID" value="NZ_JBHTJV010000009.1"/>
</dbReference>